<evidence type="ECO:0000256" key="1">
    <source>
        <dbReference type="ARBA" id="ARBA00022614"/>
    </source>
</evidence>
<dbReference type="PANTHER" id="PTHR45752">
    <property type="entry name" value="LEUCINE-RICH REPEAT-CONTAINING"/>
    <property type="match status" value="1"/>
</dbReference>
<evidence type="ECO:0000256" key="2">
    <source>
        <dbReference type="ARBA" id="ARBA00022737"/>
    </source>
</evidence>
<feature type="domain" description="C-JID" evidence="3">
    <location>
        <begin position="224"/>
        <end position="317"/>
    </location>
</feature>
<reference evidence="4" key="1">
    <citation type="submission" date="2023-04" db="EMBL/GenBank/DDBJ databases">
        <authorList>
            <person name="Vijverberg K."/>
            <person name="Xiong W."/>
            <person name="Schranz E."/>
        </authorList>
    </citation>
    <scope>NUCLEOTIDE SEQUENCE</scope>
</reference>
<dbReference type="InterPro" id="IPR045344">
    <property type="entry name" value="C-JID"/>
</dbReference>
<dbReference type="InterPro" id="IPR032675">
    <property type="entry name" value="LRR_dom_sf"/>
</dbReference>
<organism evidence="4 5">
    <name type="scientific">Lactuca saligna</name>
    <name type="common">Willowleaf lettuce</name>
    <dbReference type="NCBI Taxonomy" id="75948"/>
    <lineage>
        <taxon>Eukaryota</taxon>
        <taxon>Viridiplantae</taxon>
        <taxon>Streptophyta</taxon>
        <taxon>Embryophyta</taxon>
        <taxon>Tracheophyta</taxon>
        <taxon>Spermatophyta</taxon>
        <taxon>Magnoliopsida</taxon>
        <taxon>eudicotyledons</taxon>
        <taxon>Gunneridae</taxon>
        <taxon>Pentapetalae</taxon>
        <taxon>asterids</taxon>
        <taxon>campanulids</taxon>
        <taxon>Asterales</taxon>
        <taxon>Asteraceae</taxon>
        <taxon>Cichorioideae</taxon>
        <taxon>Cichorieae</taxon>
        <taxon>Lactucinae</taxon>
        <taxon>Lactuca</taxon>
    </lineage>
</organism>
<gene>
    <name evidence="4" type="ORF">LSALG_LOCUS41036</name>
</gene>
<sequence>MLPSSMTKLKNVQILSLDGWAARIGKQSHASCSSSSVGEFVPKYPNLLLISLPSSLVTLSLRDSNLSNESFPADFSNMSMLKILYLDENPIDSLPDCVRNLSRLEGLSVMNCSKLKSVLCPPNTVKCLSADHCVSLVKITFSQEITAPPFVHYYYSVSLTEVQGIFKIQAIEKIDDQILCSLGWTHLQHVKDHKVRIWDSAIWPRVTKLPVQMCYEFGIFSTCFPGNVVPDWLGHKNNGSSISFTMPSSSTNKRIEGINICFVHTFSADEDLVWLSHWMFGKNELEDGDEVSVTIVEEEEDGGIMVKECAVSPVYNDRENEEDPLSYYKSWKHIIGRDLSTFQLTSGDYFLIHDRFFNRSRAFKDLFQHKTTQNLFGYIPQYKDENVVTHENEDWYLNEWRQSFLQRLVI</sequence>
<evidence type="ECO:0000313" key="5">
    <source>
        <dbReference type="Proteomes" id="UP001177003"/>
    </source>
</evidence>
<dbReference type="SUPFAM" id="SSF52058">
    <property type="entry name" value="L domain-like"/>
    <property type="match status" value="1"/>
</dbReference>
<dbReference type="PANTHER" id="PTHR45752:SF195">
    <property type="entry name" value="LEUCINE-RICH REPEAT (LRR) FAMILY PROTEIN-RELATED"/>
    <property type="match status" value="1"/>
</dbReference>
<dbReference type="AlphaFoldDB" id="A0AA36EP07"/>
<proteinExistence type="predicted"/>
<evidence type="ECO:0000259" key="3">
    <source>
        <dbReference type="Pfam" id="PF20160"/>
    </source>
</evidence>
<dbReference type="EMBL" id="OX465085">
    <property type="protein sequence ID" value="CAI9302548.1"/>
    <property type="molecule type" value="Genomic_DNA"/>
</dbReference>
<accession>A0AA36EP07</accession>
<evidence type="ECO:0000313" key="4">
    <source>
        <dbReference type="EMBL" id="CAI9302548.1"/>
    </source>
</evidence>
<dbReference type="Proteomes" id="UP001177003">
    <property type="component" value="Chromosome 9"/>
</dbReference>
<keyword evidence="2" id="KW-0677">Repeat</keyword>
<dbReference type="Pfam" id="PF20160">
    <property type="entry name" value="C-JID"/>
    <property type="match status" value="1"/>
</dbReference>
<protein>
    <recommendedName>
        <fullName evidence="3">C-JID domain-containing protein</fullName>
    </recommendedName>
</protein>
<dbReference type="Gene3D" id="3.80.10.10">
    <property type="entry name" value="Ribonuclease Inhibitor"/>
    <property type="match status" value="1"/>
</dbReference>
<keyword evidence="5" id="KW-1185">Reference proteome</keyword>
<keyword evidence="1" id="KW-0433">Leucine-rich repeat</keyword>
<dbReference type="InterPro" id="IPR050715">
    <property type="entry name" value="LRR-SigEffector_domain"/>
</dbReference>
<name>A0AA36EP07_LACSI</name>